<feature type="compositionally biased region" description="Basic and acidic residues" evidence="2">
    <location>
        <begin position="361"/>
        <end position="433"/>
    </location>
</feature>
<keyword evidence="3" id="KW-0472">Membrane</keyword>
<dbReference type="AlphaFoldDB" id="A0A917AIB8"/>
<organism evidence="4 5">
    <name type="scientific">Priestia taiwanensis</name>
    <dbReference type="NCBI Taxonomy" id="1347902"/>
    <lineage>
        <taxon>Bacteria</taxon>
        <taxon>Bacillati</taxon>
        <taxon>Bacillota</taxon>
        <taxon>Bacilli</taxon>
        <taxon>Bacillales</taxon>
        <taxon>Bacillaceae</taxon>
        <taxon>Priestia</taxon>
    </lineage>
</organism>
<dbReference type="EMBL" id="BMFK01000001">
    <property type="protein sequence ID" value="GGE55257.1"/>
    <property type="molecule type" value="Genomic_DNA"/>
</dbReference>
<feature type="region of interest" description="Disordered" evidence="2">
    <location>
        <begin position="356"/>
        <end position="433"/>
    </location>
</feature>
<reference evidence="4" key="2">
    <citation type="submission" date="2020-09" db="EMBL/GenBank/DDBJ databases">
        <authorList>
            <person name="Sun Q."/>
            <person name="Zhou Y."/>
        </authorList>
    </citation>
    <scope>NUCLEOTIDE SEQUENCE</scope>
    <source>
        <strain evidence="4">CGMCC 1.12698</strain>
    </source>
</reference>
<dbReference type="NCBIfam" id="TIGR03926">
    <property type="entry name" value="T7_EssB"/>
    <property type="match status" value="1"/>
</dbReference>
<dbReference type="InterPro" id="IPR018778">
    <property type="entry name" value="T7SS_EssB"/>
</dbReference>
<feature type="transmembrane region" description="Helical" evidence="3">
    <location>
        <begin position="217"/>
        <end position="241"/>
    </location>
</feature>
<dbReference type="Gene3D" id="1.10.510.10">
    <property type="entry name" value="Transferase(Phosphotransferase) domain 1"/>
    <property type="match status" value="1"/>
</dbReference>
<evidence type="ECO:0000256" key="2">
    <source>
        <dbReference type="SAM" id="MobiDB-lite"/>
    </source>
</evidence>
<accession>A0A917AIB8</accession>
<sequence>MIERTIQIDTMEYPFIQTEHSLQLQLAKSLTKVTHQSQLELLTAKTPYFIPVSIEEEEDTYTFTYSIGKEWITWEDVKDYEKNDKLRFLLNIYRFRECLYSRYSFFLHPDNIVVDSNYIPYIIHKGLTNIIPPMNISEEVFLRQFKCLIIALFNKKYSFQDLYNGLLDNAADTPFERNVSDISSLDELQSFLQDNYTKEQELSNKQMMLVPKKRFKLFKSLAISFIVSAVILAVPVIYYAFIKVPYQNNLLEANRHFIATDYDKAISVLKSEDAEGLPITAKYQLAFSYVKAETLSEQKKTNIMQNISLKSDEKYLLYWIYSGRGEFDKALDYAKSVDDPQLIMYGLLKQIEATKNNPDLSGKERDEKLKTYEQELRPYQEKYMKDEELLKKESTKEKSEGKEADKKPEEGEKQQTESTEQKPQETKENTGGE</sequence>
<proteinExistence type="inferred from homology"/>
<comment type="similarity">
    <text evidence="1">Belongs to the EssB family.</text>
</comment>
<keyword evidence="3" id="KW-1133">Transmembrane helix</keyword>
<evidence type="ECO:0000256" key="1">
    <source>
        <dbReference type="ARBA" id="ARBA00010163"/>
    </source>
</evidence>
<dbReference type="Gene3D" id="1.25.40.680">
    <property type="entry name" value="Type VII secretion system EssB, C-terminal-like domain"/>
    <property type="match status" value="1"/>
</dbReference>
<dbReference type="InterPro" id="IPR042565">
    <property type="entry name" value="T7SS_EssB_C"/>
</dbReference>
<evidence type="ECO:0000256" key="3">
    <source>
        <dbReference type="SAM" id="Phobius"/>
    </source>
</evidence>
<evidence type="ECO:0000313" key="5">
    <source>
        <dbReference type="Proteomes" id="UP000605259"/>
    </source>
</evidence>
<dbReference type="Pfam" id="PF10140">
    <property type="entry name" value="YukC"/>
    <property type="match status" value="1"/>
</dbReference>
<gene>
    <name evidence="4" type="ORF">GCM10007140_01980</name>
</gene>
<dbReference type="Proteomes" id="UP000605259">
    <property type="component" value="Unassembled WGS sequence"/>
</dbReference>
<evidence type="ECO:0000313" key="4">
    <source>
        <dbReference type="EMBL" id="GGE55257.1"/>
    </source>
</evidence>
<keyword evidence="5" id="KW-1185">Reference proteome</keyword>
<protein>
    <submittedName>
        <fullName evidence="4">Type VII secretion protein EssB</fullName>
    </submittedName>
</protein>
<comment type="caution">
    <text evidence="4">The sequence shown here is derived from an EMBL/GenBank/DDBJ whole genome shotgun (WGS) entry which is preliminary data.</text>
</comment>
<reference evidence="4" key="1">
    <citation type="journal article" date="2014" name="Int. J. Syst. Evol. Microbiol.">
        <title>Complete genome sequence of Corynebacterium casei LMG S-19264T (=DSM 44701T), isolated from a smear-ripened cheese.</title>
        <authorList>
            <consortium name="US DOE Joint Genome Institute (JGI-PGF)"/>
            <person name="Walter F."/>
            <person name="Albersmeier A."/>
            <person name="Kalinowski J."/>
            <person name="Ruckert C."/>
        </authorList>
    </citation>
    <scope>NUCLEOTIDE SEQUENCE</scope>
    <source>
        <strain evidence="4">CGMCC 1.12698</strain>
    </source>
</reference>
<keyword evidence="3" id="KW-0812">Transmembrane</keyword>
<name>A0A917AIB8_9BACI</name>